<evidence type="ECO:0000313" key="2">
    <source>
        <dbReference type="EMBL" id="MBD2716866.1"/>
    </source>
</evidence>
<feature type="transmembrane region" description="Helical" evidence="1">
    <location>
        <begin position="151"/>
        <end position="173"/>
    </location>
</feature>
<proteinExistence type="predicted"/>
<name>A0ABR8JMN5_9BACT</name>
<keyword evidence="1" id="KW-1133">Transmembrane helix</keyword>
<feature type="transmembrane region" description="Helical" evidence="1">
    <location>
        <begin position="112"/>
        <end position="131"/>
    </location>
</feature>
<feature type="transmembrane region" description="Helical" evidence="1">
    <location>
        <begin position="261"/>
        <end position="282"/>
    </location>
</feature>
<comment type="caution">
    <text evidence="2">The sequence shown here is derived from an EMBL/GenBank/DDBJ whole genome shotgun (WGS) entry which is preliminary data.</text>
</comment>
<protein>
    <submittedName>
        <fullName evidence="2">Uncharacterized protein</fullName>
    </submittedName>
</protein>
<evidence type="ECO:0000313" key="3">
    <source>
        <dbReference type="Proteomes" id="UP000642468"/>
    </source>
</evidence>
<sequence>MESDLTRASLIPSSDSGKASIVAVNATALYLLAYLAVQSAFQLATVATAAQLGIRGTWQLGRLQFRMADSEWWQAAVLAVYGIGPVVSLGLGIGALWLFWKWARRRRGLLKLFLFWMVLHACNLSLGALAADTLTQSGTWFVPSWLFKAGNALNVIVALLAAMLQMVVGYLAAILFLQSHDSITMMQYHNRRRLLVSAVLLPWLVGSAILLLLHWPTQSLTEQLRYVAMLLLLGPLYMACTNESFEDTIESPSRTRLATGLLLLLSGALLAWRLVLASGITFG</sequence>
<feature type="transmembrane region" description="Helical" evidence="1">
    <location>
        <begin position="28"/>
        <end position="52"/>
    </location>
</feature>
<feature type="transmembrane region" description="Helical" evidence="1">
    <location>
        <begin position="223"/>
        <end position="240"/>
    </location>
</feature>
<reference evidence="2 3" key="1">
    <citation type="submission" date="2020-09" db="EMBL/GenBank/DDBJ databases">
        <authorList>
            <person name="Kim M.K."/>
        </authorList>
    </citation>
    <scope>NUCLEOTIDE SEQUENCE [LARGE SCALE GENOMIC DNA]</scope>
    <source>
        <strain evidence="2 3">BT646</strain>
    </source>
</reference>
<gene>
    <name evidence="2" type="ORF">IC231_17600</name>
</gene>
<dbReference type="Proteomes" id="UP000642468">
    <property type="component" value="Unassembled WGS sequence"/>
</dbReference>
<organism evidence="2 3">
    <name type="scientific">Hymenobacter duratus</name>
    <dbReference type="NCBI Taxonomy" id="2771356"/>
    <lineage>
        <taxon>Bacteria</taxon>
        <taxon>Pseudomonadati</taxon>
        <taxon>Bacteroidota</taxon>
        <taxon>Cytophagia</taxon>
        <taxon>Cytophagales</taxon>
        <taxon>Hymenobacteraceae</taxon>
        <taxon>Hymenobacter</taxon>
    </lineage>
</organism>
<accession>A0ABR8JMN5</accession>
<feature type="transmembrane region" description="Helical" evidence="1">
    <location>
        <begin position="194"/>
        <end position="217"/>
    </location>
</feature>
<dbReference type="RefSeq" id="WP_190785790.1">
    <property type="nucleotide sequence ID" value="NZ_JACWZZ010000004.1"/>
</dbReference>
<evidence type="ECO:0000256" key="1">
    <source>
        <dbReference type="SAM" id="Phobius"/>
    </source>
</evidence>
<keyword evidence="1" id="KW-0472">Membrane</keyword>
<keyword evidence="3" id="KW-1185">Reference proteome</keyword>
<feature type="transmembrane region" description="Helical" evidence="1">
    <location>
        <begin position="72"/>
        <end position="100"/>
    </location>
</feature>
<keyword evidence="1" id="KW-0812">Transmembrane</keyword>
<dbReference type="EMBL" id="JACWZZ010000004">
    <property type="protein sequence ID" value="MBD2716866.1"/>
    <property type="molecule type" value="Genomic_DNA"/>
</dbReference>